<dbReference type="EMBL" id="VWLX01000050">
    <property type="protein sequence ID" value="KAA3795963.1"/>
    <property type="molecule type" value="Genomic_DNA"/>
</dbReference>
<accession>A0A5M5AVZ8</accession>
<name>A0A5M5AVZ8_BACOV</name>
<evidence type="ECO:0000313" key="1">
    <source>
        <dbReference type="EMBL" id="KAA3795963.1"/>
    </source>
</evidence>
<protein>
    <submittedName>
        <fullName evidence="1">AbrB/MazE/SpoVT family DNA-binding domain-containing protein</fullName>
    </submittedName>
</protein>
<dbReference type="GO" id="GO:0003677">
    <property type="term" value="F:DNA binding"/>
    <property type="evidence" value="ECO:0007669"/>
    <property type="project" value="UniProtKB-KW"/>
</dbReference>
<reference evidence="1 2" key="1">
    <citation type="journal article" date="2019" name="Nat. Med.">
        <title>A library of human gut bacterial isolates paired with longitudinal multiomics data enables mechanistic microbiome research.</title>
        <authorList>
            <person name="Poyet M."/>
            <person name="Groussin M."/>
            <person name="Gibbons S.M."/>
            <person name="Avila-Pacheco J."/>
            <person name="Jiang X."/>
            <person name="Kearney S.M."/>
            <person name="Perrotta A.R."/>
            <person name="Berdy B."/>
            <person name="Zhao S."/>
            <person name="Lieberman T.D."/>
            <person name="Swanson P.K."/>
            <person name="Smith M."/>
            <person name="Roesemann S."/>
            <person name="Alexander J.E."/>
            <person name="Rich S.A."/>
            <person name="Livny J."/>
            <person name="Vlamakis H."/>
            <person name="Clish C."/>
            <person name="Bullock K."/>
            <person name="Deik A."/>
            <person name="Scott J."/>
            <person name="Pierce K.A."/>
            <person name="Xavier R.J."/>
            <person name="Alm E.J."/>
        </authorList>
    </citation>
    <scope>NUCLEOTIDE SEQUENCE [LARGE SCALE GENOMIC DNA]</scope>
    <source>
        <strain evidence="1 2">BIOML-A183</strain>
    </source>
</reference>
<dbReference type="Proteomes" id="UP000460135">
    <property type="component" value="Unassembled WGS sequence"/>
</dbReference>
<keyword evidence="1" id="KW-0238">DNA-binding</keyword>
<evidence type="ECO:0000313" key="2">
    <source>
        <dbReference type="Proteomes" id="UP000460135"/>
    </source>
</evidence>
<feature type="non-terminal residue" evidence="1">
    <location>
        <position position="1"/>
    </location>
</feature>
<sequence>GDDELLIPDVFEDEKFEDWTW</sequence>
<dbReference type="AlphaFoldDB" id="A0A5M5AVZ8"/>
<proteinExistence type="predicted"/>
<gene>
    <name evidence="1" type="ORF">F3F51_29500</name>
</gene>
<comment type="caution">
    <text evidence="1">The sequence shown here is derived from an EMBL/GenBank/DDBJ whole genome shotgun (WGS) entry which is preliminary data.</text>
</comment>
<organism evidence="1 2">
    <name type="scientific">Bacteroides ovatus</name>
    <dbReference type="NCBI Taxonomy" id="28116"/>
    <lineage>
        <taxon>Bacteria</taxon>
        <taxon>Pseudomonadati</taxon>
        <taxon>Bacteroidota</taxon>
        <taxon>Bacteroidia</taxon>
        <taxon>Bacteroidales</taxon>
        <taxon>Bacteroidaceae</taxon>
        <taxon>Bacteroides</taxon>
    </lineage>
</organism>